<name>A0A382CN58_9ZZZZ</name>
<organism evidence="1">
    <name type="scientific">marine metagenome</name>
    <dbReference type="NCBI Taxonomy" id="408172"/>
    <lineage>
        <taxon>unclassified sequences</taxon>
        <taxon>metagenomes</taxon>
        <taxon>ecological metagenomes</taxon>
    </lineage>
</organism>
<evidence type="ECO:0008006" key="2">
    <source>
        <dbReference type="Google" id="ProtNLM"/>
    </source>
</evidence>
<evidence type="ECO:0000313" key="1">
    <source>
        <dbReference type="EMBL" id="SVB27495.1"/>
    </source>
</evidence>
<reference evidence="1" key="1">
    <citation type="submission" date="2018-05" db="EMBL/GenBank/DDBJ databases">
        <authorList>
            <person name="Lanie J.A."/>
            <person name="Ng W.-L."/>
            <person name="Kazmierczak K.M."/>
            <person name="Andrzejewski T.M."/>
            <person name="Davidsen T.M."/>
            <person name="Wayne K.J."/>
            <person name="Tettelin H."/>
            <person name="Glass J.I."/>
            <person name="Rusch D."/>
            <person name="Podicherti R."/>
            <person name="Tsui H.-C.T."/>
            <person name="Winkler M.E."/>
        </authorList>
    </citation>
    <scope>NUCLEOTIDE SEQUENCE</scope>
</reference>
<dbReference type="EMBL" id="UINC01035301">
    <property type="protein sequence ID" value="SVB27495.1"/>
    <property type="molecule type" value="Genomic_DNA"/>
</dbReference>
<accession>A0A382CN58</accession>
<dbReference type="InterPro" id="IPR019861">
    <property type="entry name" value="PorP/SprF_Bacteroidetes"/>
</dbReference>
<dbReference type="Pfam" id="PF11751">
    <property type="entry name" value="PorP_SprF"/>
    <property type="match status" value="1"/>
</dbReference>
<dbReference type="AlphaFoldDB" id="A0A382CN58"/>
<dbReference type="SUPFAM" id="SSF56935">
    <property type="entry name" value="Porins"/>
    <property type="match status" value="1"/>
</dbReference>
<proteinExistence type="predicted"/>
<protein>
    <recommendedName>
        <fullName evidence="2">PorV/PorQ family protein</fullName>
    </recommendedName>
</protein>
<dbReference type="Gene3D" id="2.40.160.60">
    <property type="entry name" value="Outer membrane protein transport protein (OMPP1/FadL/TodX)"/>
    <property type="match status" value="1"/>
</dbReference>
<gene>
    <name evidence="1" type="ORF">METZ01_LOCUS180349</name>
</gene>
<sequence>MKTLKMLSALAGLLLVAVSSEAVVNIQNVGAGARSQALGNSFVAVADNSDAVFENPAGLGLIAKKQLAYTNVSLFFGGIEGDDLGQHVLSYVQPLGSKLGLGLGYERIGSELMSENGAFLSLSYKISKALNIGLSAKYLFWSVGDIPADNGRADPLSNQTAGNVGVDLGVMWKTPFKGAQFGLLLKNLNQPNVAYGTVPGDGDAGKLPMDVHAGVAYQLNAQSLVSVQYVLRDMSGTSDSRLVVGGETELAGDLMLRAGGSKVFEEDATGDLNAGLGYKWNKVWFDYAYHIPLDLTETNGAHRFSFAYDF</sequence>